<evidence type="ECO:0000313" key="3">
    <source>
        <dbReference type="Proteomes" id="UP000799291"/>
    </source>
</evidence>
<sequence>MPCKFVESPSSSHLLPAHHLQCLLTCGERAYVYQKTPVDPLHLSYSPHSSPARPEQSRGKERLPSDVKTSACHRNPHTVSPTPSPIPTFVIAATPTVPPKVRKTPTNENAAPAPRELAHPLVGALPATDLSAGINRKPEFMDPGAGACLDEREDL</sequence>
<feature type="compositionally biased region" description="Basic and acidic residues" evidence="1">
    <location>
        <begin position="55"/>
        <end position="65"/>
    </location>
</feature>
<dbReference type="Proteomes" id="UP000799291">
    <property type="component" value="Unassembled WGS sequence"/>
</dbReference>
<proteinExistence type="predicted"/>
<name>A0A6G1J204_9PLEO</name>
<gene>
    <name evidence="2" type="ORF">K458DRAFT_404513</name>
</gene>
<feature type="region of interest" description="Disordered" evidence="1">
    <location>
        <begin position="97"/>
        <end position="116"/>
    </location>
</feature>
<protein>
    <submittedName>
        <fullName evidence="2">Uncharacterized protein</fullName>
    </submittedName>
</protein>
<feature type="compositionally biased region" description="Low complexity" evidence="1">
    <location>
        <begin position="42"/>
        <end position="51"/>
    </location>
</feature>
<feature type="region of interest" description="Disordered" evidence="1">
    <location>
        <begin position="134"/>
        <end position="155"/>
    </location>
</feature>
<keyword evidence="3" id="KW-1185">Reference proteome</keyword>
<evidence type="ECO:0000256" key="1">
    <source>
        <dbReference type="SAM" id="MobiDB-lite"/>
    </source>
</evidence>
<dbReference type="EMBL" id="MU005582">
    <property type="protein sequence ID" value="KAF2684240.1"/>
    <property type="molecule type" value="Genomic_DNA"/>
</dbReference>
<evidence type="ECO:0000313" key="2">
    <source>
        <dbReference type="EMBL" id="KAF2684240.1"/>
    </source>
</evidence>
<dbReference type="AlphaFoldDB" id="A0A6G1J204"/>
<reference evidence="2" key="1">
    <citation type="journal article" date="2020" name="Stud. Mycol.">
        <title>101 Dothideomycetes genomes: a test case for predicting lifestyles and emergence of pathogens.</title>
        <authorList>
            <person name="Haridas S."/>
            <person name="Albert R."/>
            <person name="Binder M."/>
            <person name="Bloem J."/>
            <person name="Labutti K."/>
            <person name="Salamov A."/>
            <person name="Andreopoulos B."/>
            <person name="Baker S."/>
            <person name="Barry K."/>
            <person name="Bills G."/>
            <person name="Bluhm B."/>
            <person name="Cannon C."/>
            <person name="Castanera R."/>
            <person name="Culley D."/>
            <person name="Daum C."/>
            <person name="Ezra D."/>
            <person name="Gonzalez J."/>
            <person name="Henrissat B."/>
            <person name="Kuo A."/>
            <person name="Liang C."/>
            <person name="Lipzen A."/>
            <person name="Lutzoni F."/>
            <person name="Magnuson J."/>
            <person name="Mondo S."/>
            <person name="Nolan M."/>
            <person name="Ohm R."/>
            <person name="Pangilinan J."/>
            <person name="Park H.-J."/>
            <person name="Ramirez L."/>
            <person name="Alfaro M."/>
            <person name="Sun H."/>
            <person name="Tritt A."/>
            <person name="Yoshinaga Y."/>
            <person name="Zwiers L.-H."/>
            <person name="Turgeon B."/>
            <person name="Goodwin S."/>
            <person name="Spatafora J."/>
            <person name="Crous P."/>
            <person name="Grigoriev I."/>
        </authorList>
    </citation>
    <scope>NUCLEOTIDE SEQUENCE</scope>
    <source>
        <strain evidence="2">CBS 122367</strain>
    </source>
</reference>
<organism evidence="2 3">
    <name type="scientific">Lentithecium fluviatile CBS 122367</name>
    <dbReference type="NCBI Taxonomy" id="1168545"/>
    <lineage>
        <taxon>Eukaryota</taxon>
        <taxon>Fungi</taxon>
        <taxon>Dikarya</taxon>
        <taxon>Ascomycota</taxon>
        <taxon>Pezizomycotina</taxon>
        <taxon>Dothideomycetes</taxon>
        <taxon>Pleosporomycetidae</taxon>
        <taxon>Pleosporales</taxon>
        <taxon>Massarineae</taxon>
        <taxon>Lentitheciaceae</taxon>
        <taxon>Lentithecium</taxon>
    </lineage>
</organism>
<feature type="region of interest" description="Disordered" evidence="1">
    <location>
        <begin position="42"/>
        <end position="90"/>
    </location>
</feature>
<accession>A0A6G1J204</accession>